<dbReference type="InterPro" id="IPR011640">
    <property type="entry name" value="Fe2_transport_prot_B_C"/>
</dbReference>
<evidence type="ECO:0000256" key="2">
    <source>
        <dbReference type="ARBA" id="ARBA00022448"/>
    </source>
</evidence>
<dbReference type="Gene3D" id="3.40.50.300">
    <property type="entry name" value="P-loop containing nucleotide triphosphate hydrolases"/>
    <property type="match status" value="1"/>
</dbReference>
<comment type="function">
    <text evidence="15">Probable transporter of a GTP-driven Fe(2+) uptake system.</text>
</comment>
<dbReference type="InterPro" id="IPR050860">
    <property type="entry name" value="FeoB_GTPase"/>
</dbReference>
<dbReference type="STRING" id="207559.Dde_1598"/>
<dbReference type="PROSITE" id="PS51711">
    <property type="entry name" value="G_FEOB"/>
    <property type="match status" value="1"/>
</dbReference>
<keyword evidence="3" id="KW-1003">Cell membrane</keyword>
<dbReference type="HOGENOM" id="CLU_013350_3_2_7"/>
<evidence type="ECO:0000256" key="14">
    <source>
        <dbReference type="PIRSR" id="PIRSR603373-2"/>
    </source>
</evidence>
<feature type="binding site" evidence="13">
    <location>
        <begin position="37"/>
        <end position="41"/>
    </location>
    <ligand>
        <name>GTP</name>
        <dbReference type="ChEBI" id="CHEBI:37565"/>
        <label>1</label>
    </ligand>
</feature>
<organism evidence="17 18">
    <name type="scientific">Oleidesulfovibrio alaskensis (strain ATCC BAA-1058 / DSM 17464 / G20)</name>
    <name type="common">Desulfovibrio alaskensis</name>
    <dbReference type="NCBI Taxonomy" id="207559"/>
    <lineage>
        <taxon>Bacteria</taxon>
        <taxon>Pseudomonadati</taxon>
        <taxon>Thermodesulfobacteriota</taxon>
        <taxon>Desulfovibrionia</taxon>
        <taxon>Desulfovibrionales</taxon>
        <taxon>Desulfovibrionaceae</taxon>
        <taxon>Oleidesulfovibrio</taxon>
    </lineage>
</organism>
<feature type="transmembrane region" description="Helical" evidence="15">
    <location>
        <begin position="418"/>
        <end position="443"/>
    </location>
</feature>
<dbReference type="GO" id="GO:0005886">
    <property type="term" value="C:plasma membrane"/>
    <property type="evidence" value="ECO:0007669"/>
    <property type="project" value="UniProtKB-SubCell"/>
</dbReference>
<evidence type="ECO:0000256" key="6">
    <source>
        <dbReference type="ARBA" id="ARBA00022741"/>
    </source>
</evidence>
<keyword evidence="6 13" id="KW-0547">Nucleotide-binding</keyword>
<feature type="binding site" evidence="14">
    <location>
        <position position="27"/>
    </location>
    <ligand>
        <name>Mg(2+)</name>
        <dbReference type="ChEBI" id="CHEBI:18420"/>
        <label>2</label>
    </ligand>
</feature>
<evidence type="ECO:0000256" key="9">
    <source>
        <dbReference type="ARBA" id="ARBA00023065"/>
    </source>
</evidence>
<feature type="binding site" evidence="14">
    <location>
        <position position="26"/>
    </location>
    <ligand>
        <name>Mg(2+)</name>
        <dbReference type="ChEBI" id="CHEBI:18420"/>
        <label>2</label>
    </ligand>
</feature>
<dbReference type="RefSeq" id="WP_011367553.1">
    <property type="nucleotide sequence ID" value="NC_007519.1"/>
</dbReference>
<dbReference type="GO" id="GO:0015093">
    <property type="term" value="F:ferrous iron transmembrane transporter activity"/>
    <property type="evidence" value="ECO:0007669"/>
    <property type="project" value="UniProtKB-UniRule"/>
</dbReference>
<feature type="transmembrane region" description="Helical" evidence="15">
    <location>
        <begin position="509"/>
        <end position="530"/>
    </location>
</feature>
<evidence type="ECO:0000256" key="8">
    <source>
        <dbReference type="ARBA" id="ARBA00023004"/>
    </source>
</evidence>
<keyword evidence="9" id="KW-0406">Ion transport</keyword>
<evidence type="ECO:0000256" key="12">
    <source>
        <dbReference type="NCBIfam" id="TIGR00437"/>
    </source>
</evidence>
<dbReference type="GO" id="GO:0046872">
    <property type="term" value="F:metal ion binding"/>
    <property type="evidence" value="ECO:0007669"/>
    <property type="project" value="UniProtKB-KW"/>
</dbReference>
<dbReference type="SUPFAM" id="SSF52540">
    <property type="entry name" value="P-loop containing nucleoside triphosphate hydrolases"/>
    <property type="match status" value="1"/>
</dbReference>
<evidence type="ECO:0000256" key="3">
    <source>
        <dbReference type="ARBA" id="ARBA00022475"/>
    </source>
</evidence>
<keyword evidence="14" id="KW-0479">Metal-binding</keyword>
<comment type="subcellular location">
    <subcellularLocation>
        <location evidence="15">Cell inner membrane</location>
        <topology evidence="15">Multi-pass membrane protein</topology>
    </subcellularLocation>
    <subcellularLocation>
        <location evidence="1">Cell membrane</location>
        <topology evidence="1">Multi-pass membrane protein</topology>
    </subcellularLocation>
</comment>
<dbReference type="eggNOG" id="COG0370">
    <property type="taxonomic scope" value="Bacteria"/>
</dbReference>
<protein>
    <recommendedName>
        <fullName evidence="12 15">Ferrous iron transport protein B</fullName>
    </recommendedName>
</protein>
<accession>Q311K1</accession>
<dbReference type="InterPro" id="IPR030389">
    <property type="entry name" value="G_FEOB_dom"/>
</dbReference>
<evidence type="ECO:0000256" key="5">
    <source>
        <dbReference type="ARBA" id="ARBA00022692"/>
    </source>
</evidence>
<dbReference type="EMBL" id="CP000112">
    <property type="protein sequence ID" value="ABB38395.1"/>
    <property type="molecule type" value="Genomic_DNA"/>
</dbReference>
<dbReference type="AlphaFoldDB" id="Q311K1"/>
<evidence type="ECO:0000256" key="10">
    <source>
        <dbReference type="ARBA" id="ARBA00023134"/>
    </source>
</evidence>
<dbReference type="PANTHER" id="PTHR43185:SF1">
    <property type="entry name" value="FE(2+) TRANSPORTER FEOB"/>
    <property type="match status" value="1"/>
</dbReference>
<feature type="domain" description="FeoB-type G" evidence="16">
    <location>
        <begin position="5"/>
        <end position="167"/>
    </location>
</feature>
<keyword evidence="7 15" id="KW-1133">Transmembrane helix</keyword>
<feature type="binding site" evidence="13">
    <location>
        <begin position="118"/>
        <end position="121"/>
    </location>
    <ligand>
        <name>GTP</name>
        <dbReference type="ChEBI" id="CHEBI:37565"/>
        <label>1</label>
    </ligand>
</feature>
<evidence type="ECO:0000256" key="4">
    <source>
        <dbReference type="ARBA" id="ARBA00022496"/>
    </source>
</evidence>
<dbReference type="InterPro" id="IPR011642">
    <property type="entry name" value="Gate_dom"/>
</dbReference>
<keyword evidence="14" id="KW-0460">Magnesium</keyword>
<dbReference type="Pfam" id="PF07664">
    <property type="entry name" value="FeoB_C"/>
    <property type="match status" value="1"/>
</dbReference>
<feature type="binding site" evidence="14">
    <location>
        <position position="24"/>
    </location>
    <ligand>
        <name>Mg(2+)</name>
        <dbReference type="ChEBI" id="CHEBI:18420"/>
        <label>2</label>
    </ligand>
</feature>
<feature type="binding site" evidence="14">
    <location>
        <position position="23"/>
    </location>
    <ligand>
        <name>Mg(2+)</name>
        <dbReference type="ChEBI" id="CHEBI:18420"/>
        <label>2</label>
    </ligand>
</feature>
<dbReference type="InterPro" id="IPR003373">
    <property type="entry name" value="Fe2_transport_prot-B"/>
</dbReference>
<sequence>MSAGTHVVALAGQPNTGKSTIFNALTGMYQEVGNWAGKTVEKRTGQASRQDGGYAVIDLPGTYSLDALSQEERIAADFIKNYSPDVTVVVASAVSPQRTLHYALDVIMLQKPMVLVMNMADIARGNSQHLDVENISQKTGVPVLLLSASRKQELGQLKQAIAQALKVPPVPKHIVPELASGLPEGLKRSFTALVQQVCDVSGFTRMRSEILVWKAMEGGEEERDILRSTVGEDAAWVQNDLLVQPYVQQARYGWLEEALGTGSTAPASSKTVSYDRWLLHPFAGALAMAGILLLSIIVGFGLGFPLALKIGQTSQALEAIASAGIPQDMIVTKALFTGTWRGVGAVLSMLPFIMVFYAVFAVLEDIGYMARAAFIMDRAMTRIGLNGKVFIPLLFSMPCNITGIMGCRTIDDQRMRKLAVLLVPLVPCAAKLIVLVSLASWLFPPLQALAVVFSLISLNMLILGGCSLVFGRFIPRQSSISGLLMELPHYHRPNIRTISRQVFRNTLAFLKKASTLIVSFSVIVWFVSYYPGGSIETSLMGQLGKYLTPLGAPMGADWRLITSLLASCISKEAVLATMGVIYNTPIGALPATLKATVSPLSAIAFMCAQSLFIPCIATLGMMYNETGSYRTLAVVISYTILLPFIVATAVFQIGSMVAATY</sequence>
<evidence type="ECO:0000256" key="15">
    <source>
        <dbReference type="RuleBase" id="RU362098"/>
    </source>
</evidence>
<keyword evidence="4 15" id="KW-0410">Iron transport</keyword>
<dbReference type="InterPro" id="IPR027417">
    <property type="entry name" value="P-loop_NTPase"/>
</dbReference>
<evidence type="ECO:0000259" key="16">
    <source>
        <dbReference type="PROSITE" id="PS51711"/>
    </source>
</evidence>
<evidence type="ECO:0000256" key="11">
    <source>
        <dbReference type="ARBA" id="ARBA00023136"/>
    </source>
</evidence>
<feature type="binding site" evidence="13">
    <location>
        <begin position="58"/>
        <end position="61"/>
    </location>
    <ligand>
        <name>GTP</name>
        <dbReference type="ChEBI" id="CHEBI:37565"/>
        <label>1</label>
    </ligand>
</feature>
<reference evidence="17 18" key="1">
    <citation type="journal article" date="2011" name="J. Bacteriol.">
        <title>Complete genome sequence and updated annotation of Desulfovibrio alaskensis G20.</title>
        <authorList>
            <person name="Hauser L.J."/>
            <person name="Land M.L."/>
            <person name="Brown S.D."/>
            <person name="Larimer F."/>
            <person name="Keller K.L."/>
            <person name="Rapp-Giles B.J."/>
            <person name="Price M.N."/>
            <person name="Lin M."/>
            <person name="Bruce D.C."/>
            <person name="Detter J.C."/>
            <person name="Tapia R."/>
            <person name="Han C.S."/>
            <person name="Goodwin L.A."/>
            <person name="Cheng J.F."/>
            <person name="Pitluck S."/>
            <person name="Copeland A."/>
            <person name="Lucas S."/>
            <person name="Nolan M."/>
            <person name="Lapidus A.L."/>
            <person name="Palumbo A.V."/>
            <person name="Wall J.D."/>
        </authorList>
    </citation>
    <scope>NUCLEOTIDE SEQUENCE [LARGE SCALE GENOMIC DNA]</scope>
    <source>
        <strain evidence="18">ATCC BAA 1058 / DSM 17464 / G20</strain>
    </source>
</reference>
<feature type="transmembrane region" description="Helical" evidence="15">
    <location>
        <begin position="383"/>
        <end position="406"/>
    </location>
</feature>
<evidence type="ECO:0000313" key="18">
    <source>
        <dbReference type="Proteomes" id="UP000002710"/>
    </source>
</evidence>
<keyword evidence="8 15" id="KW-0408">Iron</keyword>
<dbReference type="GO" id="GO:0005525">
    <property type="term" value="F:GTP binding"/>
    <property type="evidence" value="ECO:0007669"/>
    <property type="project" value="UniProtKB-KW"/>
</dbReference>
<keyword evidence="10 13" id="KW-0342">GTP-binding</keyword>
<dbReference type="PANTHER" id="PTHR43185">
    <property type="entry name" value="FERROUS IRON TRANSPORT PROTEIN B"/>
    <property type="match status" value="1"/>
</dbReference>
<keyword evidence="11 15" id="KW-0472">Membrane</keyword>
<evidence type="ECO:0000313" key="17">
    <source>
        <dbReference type="EMBL" id="ABB38395.1"/>
    </source>
</evidence>
<keyword evidence="18" id="KW-1185">Reference proteome</keyword>
<feature type="transmembrane region" description="Helical" evidence="15">
    <location>
        <begin position="343"/>
        <end position="363"/>
    </location>
</feature>
<evidence type="ECO:0000256" key="13">
    <source>
        <dbReference type="PIRSR" id="PIRSR603373-1"/>
    </source>
</evidence>
<name>Q311K1_OLEA2</name>
<dbReference type="Pfam" id="PF02421">
    <property type="entry name" value="FeoB_N"/>
    <property type="match status" value="1"/>
</dbReference>
<gene>
    <name evidence="17" type="ordered locus">Dde_1598</name>
</gene>
<feature type="transmembrane region" description="Helical" evidence="15">
    <location>
        <begin position="635"/>
        <end position="659"/>
    </location>
</feature>
<keyword evidence="2 15" id="KW-0813">Transport</keyword>
<feature type="transmembrane region" description="Helical" evidence="15">
    <location>
        <begin position="277"/>
        <end position="304"/>
    </location>
</feature>
<dbReference type="Proteomes" id="UP000002710">
    <property type="component" value="Chromosome"/>
</dbReference>
<dbReference type="NCBIfam" id="TIGR00437">
    <property type="entry name" value="feoB"/>
    <property type="match status" value="1"/>
</dbReference>
<keyword evidence="5 15" id="KW-0812">Transmembrane</keyword>
<dbReference type="CDD" id="cd01879">
    <property type="entry name" value="FeoB"/>
    <property type="match status" value="1"/>
</dbReference>
<comment type="similarity">
    <text evidence="15">Belongs to the TRAFAC class TrmE-Era-EngA-EngB-Septin-like GTPase superfamily. FeoB GTPase (TC 9.A.8) family.</text>
</comment>
<feature type="binding site" evidence="13">
    <location>
        <begin position="12"/>
        <end position="19"/>
    </location>
    <ligand>
        <name>GTP</name>
        <dbReference type="ChEBI" id="CHEBI:37565"/>
        <label>1</label>
    </ligand>
</feature>
<dbReference type="Pfam" id="PF07670">
    <property type="entry name" value="Gate"/>
    <property type="match status" value="2"/>
</dbReference>
<proteinExistence type="inferred from homology"/>
<feature type="transmembrane region" description="Helical" evidence="15">
    <location>
        <begin position="602"/>
        <end position="623"/>
    </location>
</feature>
<feature type="transmembrane region" description="Helical" evidence="15">
    <location>
        <begin position="449"/>
        <end position="470"/>
    </location>
</feature>
<evidence type="ECO:0000256" key="7">
    <source>
        <dbReference type="ARBA" id="ARBA00022989"/>
    </source>
</evidence>
<evidence type="ECO:0000256" key="1">
    <source>
        <dbReference type="ARBA" id="ARBA00004651"/>
    </source>
</evidence>
<dbReference type="KEGG" id="dde:Dde_1598"/>